<dbReference type="PROSITE" id="PS51257">
    <property type="entry name" value="PROKAR_LIPOPROTEIN"/>
    <property type="match status" value="1"/>
</dbReference>
<dbReference type="Gene3D" id="3.40.710.10">
    <property type="entry name" value="DD-peptidase/beta-lactamase superfamily"/>
    <property type="match status" value="1"/>
</dbReference>
<reference evidence="2" key="1">
    <citation type="submission" date="2018-06" db="EMBL/GenBank/DDBJ databases">
        <authorList>
            <person name="Zhirakovskaya E."/>
        </authorList>
    </citation>
    <scope>NUCLEOTIDE SEQUENCE</scope>
</reference>
<name>A0A3B1DXG3_9ZZZZ</name>
<dbReference type="InterPro" id="IPR050491">
    <property type="entry name" value="AmpC-like"/>
</dbReference>
<dbReference type="EC" id="3.5.2.6" evidence="2"/>
<dbReference type="GO" id="GO:0008800">
    <property type="term" value="F:beta-lactamase activity"/>
    <property type="evidence" value="ECO:0007669"/>
    <property type="project" value="UniProtKB-EC"/>
</dbReference>
<dbReference type="InterPro" id="IPR012338">
    <property type="entry name" value="Beta-lactam/transpept-like"/>
</dbReference>
<sequence length="810" mass="89028">MSTYRKLQVAVVAIAACGVVVSAHPVWTQPEVATETKAGPSLADRLSWIESEFEQARIEQHAPGAALAIVKDGEVVFTQGFGVADIESGQKVTPDTRFAVGSTTKAFTATVIGMLVDDGVMSYDAHVREYVPAFHMMDADADEQIVVRDLLCHRVGYAVMNATWYGVPNVTSEEIIEIMGQAELLYPFRERWNYSNESFLVAGVAAGNAAGSDWDSLIAERIFAPLGMNDSNTTYAAAQADPLMAKGYLWDAEAEEWEHQPMRKLDAIGPAGSINSSVRDMARWVQFQLGRGEIDGTRLLSEETLAETWTKHSEMSGDIGYGLGWMLRESEGRRVIEHAGGIDGFTAEVALLPDDGIGMVMLTNQFASPLQNLSRSIVFQGMLGDITKSDIPVADEDLSRYTGSYIANFGPFKNTEIPVLVQDGALAVDVPGQMVFALKAPDDEGKRYFTITDTIAIRFNENDMGEVYSMTFFQSGATFECFREGFEAPVEIDLAEAQDYLGVYHLEEADLNVPVILQNNRVAIDMPGQMVYELYPPDDEGWMVFRVTDTIRVRFDRDETGKVVSITQQQDGNEMVLMRVAEGDEAADRLPNVEQLLAWARQAGVIDTAGAIESLTLEGTVRAVHMGLRGPTRAVYAKDRRVYSRLDLGGGRVTETWATPEQGLTRSFALGDTDLTSRMLAAAWVLGPLAWAGDWQEAFDSVAVVGRQPFDGREVFALRVTLDKNEATLLLDTETHLPVAVETITEAAYGQMLPLTVKLSDWREVSGVKFAHRAEIEIPMAGSIVSEWSTIEANLPVEDSRFVPPQKMGE</sequence>
<dbReference type="PANTHER" id="PTHR46825">
    <property type="entry name" value="D-ALANYL-D-ALANINE-CARBOXYPEPTIDASE/ENDOPEPTIDASE AMPH"/>
    <property type="match status" value="1"/>
</dbReference>
<accession>A0A3B1DXG3</accession>
<dbReference type="Pfam" id="PF00144">
    <property type="entry name" value="Beta-lactamase"/>
    <property type="match status" value="1"/>
</dbReference>
<feature type="domain" description="Beta-lactamase-related" evidence="1">
    <location>
        <begin position="53"/>
        <end position="368"/>
    </location>
</feature>
<dbReference type="SUPFAM" id="SSF56601">
    <property type="entry name" value="beta-lactamase/transpeptidase-like"/>
    <property type="match status" value="1"/>
</dbReference>
<proteinExistence type="predicted"/>
<organism evidence="2">
    <name type="scientific">hydrothermal vent metagenome</name>
    <dbReference type="NCBI Taxonomy" id="652676"/>
    <lineage>
        <taxon>unclassified sequences</taxon>
        <taxon>metagenomes</taxon>
        <taxon>ecological metagenomes</taxon>
    </lineage>
</organism>
<keyword evidence="2" id="KW-0378">Hydrolase</keyword>
<dbReference type="InterPro" id="IPR001466">
    <property type="entry name" value="Beta-lactam-related"/>
</dbReference>
<evidence type="ECO:0000259" key="1">
    <source>
        <dbReference type="Pfam" id="PF00144"/>
    </source>
</evidence>
<dbReference type="AlphaFoldDB" id="A0A3B1DXG3"/>
<evidence type="ECO:0000313" key="2">
    <source>
        <dbReference type="EMBL" id="VAX41044.1"/>
    </source>
</evidence>
<gene>
    <name evidence="2" type="ORF">MNBD_PLANCTO03-1387</name>
</gene>
<dbReference type="EMBL" id="UOGK01000483">
    <property type="protein sequence ID" value="VAX41044.1"/>
    <property type="molecule type" value="Genomic_DNA"/>
</dbReference>
<protein>
    <submittedName>
        <fullName evidence="2">Beta-lactamase</fullName>
        <ecNumber evidence="2">3.5.2.6</ecNumber>
    </submittedName>
</protein>
<dbReference type="PANTHER" id="PTHR46825:SF15">
    <property type="entry name" value="BETA-LACTAMASE-RELATED DOMAIN-CONTAINING PROTEIN"/>
    <property type="match status" value="1"/>
</dbReference>